<evidence type="ECO:0000259" key="1">
    <source>
        <dbReference type="Pfam" id="PF13274"/>
    </source>
</evidence>
<dbReference type="InterPro" id="IPR025272">
    <property type="entry name" value="SocA_Panacea"/>
</dbReference>
<protein>
    <submittedName>
        <fullName evidence="2">DUF4065 domain-containing protein</fullName>
    </submittedName>
</protein>
<dbReference type="AlphaFoldDB" id="A0A3E1YAA7"/>
<comment type="caution">
    <text evidence="2">The sequence shown here is derived from an EMBL/GenBank/DDBJ whole genome shotgun (WGS) entry which is preliminary data.</text>
</comment>
<dbReference type="EMBL" id="QPMM01000006">
    <property type="protein sequence ID" value="RFS22649.1"/>
    <property type="molecule type" value="Genomic_DNA"/>
</dbReference>
<reference evidence="2 3" key="1">
    <citation type="submission" date="2018-07" db="EMBL/GenBank/DDBJ databases">
        <title>Chitinophaga K2CV101002-2 sp. nov., isolated from a monsoon evergreen broad-leaved forest soil.</title>
        <authorList>
            <person name="Lv Y."/>
        </authorList>
    </citation>
    <scope>NUCLEOTIDE SEQUENCE [LARGE SCALE GENOMIC DNA]</scope>
    <source>
        <strain evidence="2 3">GDMCC 1.1288</strain>
    </source>
</reference>
<dbReference type="OrthoDB" id="9799173at2"/>
<organism evidence="2 3">
    <name type="scientific">Chitinophaga silvatica</name>
    <dbReference type="NCBI Taxonomy" id="2282649"/>
    <lineage>
        <taxon>Bacteria</taxon>
        <taxon>Pseudomonadati</taxon>
        <taxon>Bacteroidota</taxon>
        <taxon>Chitinophagia</taxon>
        <taxon>Chitinophagales</taxon>
        <taxon>Chitinophagaceae</taxon>
        <taxon>Chitinophaga</taxon>
    </lineage>
</organism>
<dbReference type="RefSeq" id="WP_116976042.1">
    <property type="nucleotide sequence ID" value="NZ_QPMM01000006.1"/>
</dbReference>
<sequence>MKAKNIAEIIVTYFDSKGDLITNKKLQKLLYYIEGWSLVHLSSIIDEDFEAWIHGPVIPSIYTDYKEYGYSPIVNKYKKGQSSGAKWKELIKKFKLAEEQIELIVEVLNKYGVVSSLQLELLSHSEEPWLKTRGNLGPVDKCDSIIDKKLIKKYFSSLLDDEKE</sequence>
<evidence type="ECO:0000313" key="3">
    <source>
        <dbReference type="Proteomes" id="UP000260644"/>
    </source>
</evidence>
<name>A0A3E1YAA7_9BACT</name>
<feature type="domain" description="Antitoxin SocA-like Panacea" evidence="1">
    <location>
        <begin position="26"/>
        <end position="129"/>
    </location>
</feature>
<keyword evidence="3" id="KW-1185">Reference proteome</keyword>
<accession>A0A3E1YAA7</accession>
<gene>
    <name evidence="2" type="ORF">DVR12_12700</name>
</gene>
<dbReference type="Proteomes" id="UP000260644">
    <property type="component" value="Unassembled WGS sequence"/>
</dbReference>
<evidence type="ECO:0000313" key="2">
    <source>
        <dbReference type="EMBL" id="RFS22649.1"/>
    </source>
</evidence>
<proteinExistence type="predicted"/>
<dbReference type="Pfam" id="PF13274">
    <property type="entry name" value="SocA_Panacea"/>
    <property type="match status" value="1"/>
</dbReference>